<evidence type="ECO:0000313" key="1">
    <source>
        <dbReference type="EMBL" id="AKH45963.1"/>
    </source>
</evidence>
<reference evidence="1" key="1">
    <citation type="journal article" date="2015" name="Front. Microbiol.">
        <title>Combining genomic sequencing methods to explore viral diversity and reveal potential virus-host interactions.</title>
        <authorList>
            <person name="Chow C.E."/>
            <person name="Winget D.M."/>
            <person name="White R.A.III."/>
            <person name="Hallam S.J."/>
            <person name="Suttle C.A."/>
        </authorList>
    </citation>
    <scope>NUCLEOTIDE SEQUENCE</scope>
    <source>
        <strain evidence="1">Anoxic3_1</strain>
    </source>
</reference>
<accession>A0A0F7L398</accession>
<dbReference type="EMBL" id="KR029577">
    <property type="protein sequence ID" value="AKH45963.1"/>
    <property type="molecule type" value="Genomic_DNA"/>
</dbReference>
<proteinExistence type="predicted"/>
<sequence>MAACEVGLTASGTEIPSALLSLLFHLGRWLYSGEAAIAFQTVGRYSCMPLGMCCFMNPPHSLIERAPIFITTMPMSIMPPSCSMSAPDLNVVFLPSPVARFNASWNSGLALILSARSVMAFLSFWNQPIWLRPVGFSGLIG</sequence>
<name>A0A0F7L398_9VIRU</name>
<organism evidence="1">
    <name type="scientific">uncultured marine virus</name>
    <dbReference type="NCBI Taxonomy" id="186617"/>
    <lineage>
        <taxon>Viruses</taxon>
        <taxon>environmental samples</taxon>
    </lineage>
</organism>
<reference evidence="1" key="2">
    <citation type="submission" date="2015-03" db="EMBL/GenBank/DDBJ databases">
        <authorList>
            <person name="Chow C.-E.T."/>
            <person name="Winget D.M."/>
            <person name="White R.A.III."/>
            <person name="Hallam S.J."/>
            <person name="Suttle C.A."/>
        </authorList>
    </citation>
    <scope>NUCLEOTIDE SEQUENCE</scope>
    <source>
        <strain evidence="1">Anoxic3_1</strain>
    </source>
</reference>
<protein>
    <submittedName>
        <fullName evidence="1">Uncharacterized protein</fullName>
    </submittedName>
</protein>